<dbReference type="PRINTS" id="PR00455">
    <property type="entry name" value="HTHTETR"/>
</dbReference>
<dbReference type="PROSITE" id="PS01081">
    <property type="entry name" value="HTH_TETR_1"/>
    <property type="match status" value="1"/>
</dbReference>
<evidence type="ECO:0000256" key="1">
    <source>
        <dbReference type="ARBA" id="ARBA00023015"/>
    </source>
</evidence>
<dbReference type="Proteomes" id="UP000030063">
    <property type="component" value="Unassembled WGS sequence"/>
</dbReference>
<dbReference type="InterPro" id="IPR050109">
    <property type="entry name" value="HTH-type_TetR-like_transc_reg"/>
</dbReference>
<sequence length="223" mass="24178">MSTNRKAPSSPPSRTPGRPGGETAAQRERLLDAALNAFSHKGIAASSLRGIASEAGVTPALVNYYFGNKTKLLAAVVEERLLPLLMNLAQGLRQVGDQPIELVGGFIQGMRRIVQAHPWLPPLWVREVLCEGGGLRELLMSRVAPLIPHLLAERFAAAQRRGALNPDLEPRLLVVSLIGLTLFPYAAAPIWRGLFDAPELDDEALARHTLVLLERGLEAPRAT</sequence>
<gene>
    <name evidence="7" type="ORF">TMS3_0113535</name>
</gene>
<dbReference type="RefSeq" id="WP_025165749.1">
    <property type="nucleotide sequence ID" value="NZ_AWSQ01000003.1"/>
</dbReference>
<proteinExistence type="predicted"/>
<dbReference type="PANTHER" id="PTHR30055">
    <property type="entry name" value="HTH-TYPE TRANSCRIPTIONAL REGULATOR RUTR"/>
    <property type="match status" value="1"/>
</dbReference>
<organism evidence="7 8">
    <name type="scientific">Pseudomonas taeanensis MS-3</name>
    <dbReference type="NCBI Taxonomy" id="1395571"/>
    <lineage>
        <taxon>Bacteria</taxon>
        <taxon>Pseudomonadati</taxon>
        <taxon>Pseudomonadota</taxon>
        <taxon>Gammaproteobacteria</taxon>
        <taxon>Pseudomonadales</taxon>
        <taxon>Pseudomonadaceae</taxon>
        <taxon>Pseudomonas</taxon>
    </lineage>
</organism>
<evidence type="ECO:0000313" key="7">
    <source>
        <dbReference type="EMBL" id="KFX69443.1"/>
    </source>
</evidence>
<dbReference type="InterPro" id="IPR001647">
    <property type="entry name" value="HTH_TetR"/>
</dbReference>
<dbReference type="PANTHER" id="PTHR30055:SF234">
    <property type="entry name" value="HTH-TYPE TRANSCRIPTIONAL REGULATOR BETI"/>
    <property type="match status" value="1"/>
</dbReference>
<evidence type="ECO:0000313" key="8">
    <source>
        <dbReference type="Proteomes" id="UP000030063"/>
    </source>
</evidence>
<dbReference type="EMBL" id="AWSQ01000003">
    <property type="protein sequence ID" value="KFX69443.1"/>
    <property type="molecule type" value="Genomic_DNA"/>
</dbReference>
<accession>A0A0A1YKH8</accession>
<evidence type="ECO:0000256" key="5">
    <source>
        <dbReference type="SAM" id="MobiDB-lite"/>
    </source>
</evidence>
<comment type="caution">
    <text evidence="7">The sequence shown here is derived from an EMBL/GenBank/DDBJ whole genome shotgun (WGS) entry which is preliminary data.</text>
</comment>
<feature type="region of interest" description="Disordered" evidence="5">
    <location>
        <begin position="1"/>
        <end position="24"/>
    </location>
</feature>
<dbReference type="GO" id="GO:0000976">
    <property type="term" value="F:transcription cis-regulatory region binding"/>
    <property type="evidence" value="ECO:0007669"/>
    <property type="project" value="TreeGrafter"/>
</dbReference>
<dbReference type="Pfam" id="PF00440">
    <property type="entry name" value="TetR_N"/>
    <property type="match status" value="1"/>
</dbReference>
<keyword evidence="1" id="KW-0805">Transcription regulation</keyword>
<feature type="domain" description="HTH tetR-type" evidence="6">
    <location>
        <begin position="24"/>
        <end position="84"/>
    </location>
</feature>
<keyword evidence="3" id="KW-0804">Transcription</keyword>
<dbReference type="InterPro" id="IPR036271">
    <property type="entry name" value="Tet_transcr_reg_TetR-rel_C_sf"/>
</dbReference>
<keyword evidence="8" id="KW-1185">Reference proteome</keyword>
<dbReference type="eggNOG" id="COG1309">
    <property type="taxonomic scope" value="Bacteria"/>
</dbReference>
<keyword evidence="2 4" id="KW-0238">DNA-binding</keyword>
<dbReference type="AlphaFoldDB" id="A0A0A1YKH8"/>
<reference evidence="7 8" key="1">
    <citation type="journal article" date="2014" name="Genome Announc.">
        <title>Draft Genome Sequence of Petroleum Oil-Degrading Marine Bacterium Pseudomonas taeanensis Strain MS-3, Isolated from a Crude Oil-Contaminated Seashore.</title>
        <authorList>
            <person name="Lee S.Y."/>
            <person name="Kim S.H."/>
            <person name="Lee D.G."/>
            <person name="Shin S."/>
            <person name="Yun S.H."/>
            <person name="Choi C.W."/>
            <person name="Chung Y.H."/>
            <person name="Choi J.S."/>
            <person name="Kahng H.Y."/>
            <person name="Kim S.I."/>
        </authorList>
    </citation>
    <scope>NUCLEOTIDE SEQUENCE [LARGE SCALE GENOMIC DNA]</scope>
    <source>
        <strain evidence="7 8">MS-3</strain>
    </source>
</reference>
<dbReference type="SUPFAM" id="SSF48498">
    <property type="entry name" value="Tetracyclin repressor-like, C-terminal domain"/>
    <property type="match status" value="1"/>
</dbReference>
<dbReference type="InterPro" id="IPR009057">
    <property type="entry name" value="Homeodomain-like_sf"/>
</dbReference>
<dbReference type="OrthoDB" id="8961953at2"/>
<evidence type="ECO:0000256" key="3">
    <source>
        <dbReference type="ARBA" id="ARBA00023163"/>
    </source>
</evidence>
<evidence type="ECO:0000256" key="4">
    <source>
        <dbReference type="PROSITE-ProRule" id="PRU00335"/>
    </source>
</evidence>
<dbReference type="PROSITE" id="PS50977">
    <property type="entry name" value="HTH_TETR_2"/>
    <property type="match status" value="1"/>
</dbReference>
<dbReference type="STRING" id="1395571.TMS3_0113535"/>
<dbReference type="InterPro" id="IPR023772">
    <property type="entry name" value="DNA-bd_HTH_TetR-type_CS"/>
</dbReference>
<dbReference type="GO" id="GO:0003700">
    <property type="term" value="F:DNA-binding transcription factor activity"/>
    <property type="evidence" value="ECO:0007669"/>
    <property type="project" value="TreeGrafter"/>
</dbReference>
<evidence type="ECO:0000256" key="2">
    <source>
        <dbReference type="ARBA" id="ARBA00023125"/>
    </source>
</evidence>
<dbReference type="Gene3D" id="1.10.357.10">
    <property type="entry name" value="Tetracycline Repressor, domain 2"/>
    <property type="match status" value="1"/>
</dbReference>
<name>A0A0A1YKH8_9PSED</name>
<protein>
    <submittedName>
        <fullName evidence="7">TetR family transcriptional regulator</fullName>
    </submittedName>
</protein>
<feature type="DNA-binding region" description="H-T-H motif" evidence="4">
    <location>
        <begin position="47"/>
        <end position="66"/>
    </location>
</feature>
<dbReference type="SUPFAM" id="SSF46689">
    <property type="entry name" value="Homeodomain-like"/>
    <property type="match status" value="1"/>
</dbReference>
<evidence type="ECO:0000259" key="6">
    <source>
        <dbReference type="PROSITE" id="PS50977"/>
    </source>
</evidence>